<proteinExistence type="predicted"/>
<comment type="caution">
    <text evidence="1">The sequence shown here is derived from an EMBL/GenBank/DDBJ whole genome shotgun (WGS) entry which is preliminary data.</text>
</comment>
<organism evidence="1">
    <name type="scientific">marine sediment metagenome</name>
    <dbReference type="NCBI Taxonomy" id="412755"/>
    <lineage>
        <taxon>unclassified sequences</taxon>
        <taxon>metagenomes</taxon>
        <taxon>ecological metagenomes</taxon>
    </lineage>
</organism>
<reference evidence="1" key="1">
    <citation type="journal article" date="2015" name="Nature">
        <title>Complex archaea that bridge the gap between prokaryotes and eukaryotes.</title>
        <authorList>
            <person name="Spang A."/>
            <person name="Saw J.H."/>
            <person name="Jorgensen S.L."/>
            <person name="Zaremba-Niedzwiedzka K."/>
            <person name="Martijn J."/>
            <person name="Lind A.E."/>
            <person name="van Eijk R."/>
            <person name="Schleper C."/>
            <person name="Guy L."/>
            <person name="Ettema T.J."/>
        </authorList>
    </citation>
    <scope>NUCLEOTIDE SEQUENCE</scope>
</reference>
<name>A0A0F9X5S0_9ZZZZ</name>
<gene>
    <name evidence="1" type="ORF">LCGC14_0264710</name>
</gene>
<protein>
    <submittedName>
        <fullName evidence="1">Uncharacterized protein</fullName>
    </submittedName>
</protein>
<dbReference type="AlphaFoldDB" id="A0A0F9X5S0"/>
<evidence type="ECO:0000313" key="1">
    <source>
        <dbReference type="EMBL" id="KKN86908.1"/>
    </source>
</evidence>
<dbReference type="EMBL" id="LAZR01000143">
    <property type="protein sequence ID" value="KKN86908.1"/>
    <property type="molecule type" value="Genomic_DNA"/>
</dbReference>
<sequence>MTTVDLIQRLAEGETLKCAMRGCTVLGMYYLRRVNARGRVVAGTYCDYHDRQAGTLNMRRWAREIDGHLTVLADEQGEYEAVLILG</sequence>
<accession>A0A0F9X5S0</accession>